<protein>
    <submittedName>
        <fullName evidence="4">Sel1 domain protein repeat-containing protein</fullName>
    </submittedName>
</protein>
<dbReference type="GeneID" id="11772189"/>
<dbReference type="AlphaFoldDB" id="A9KZV5"/>
<dbReference type="Gene3D" id="1.25.40.10">
    <property type="entry name" value="Tetratricopeptide repeat domain"/>
    <property type="match status" value="1"/>
</dbReference>
<dbReference type="HOGENOM" id="CLU_531963_0_0_6"/>
<dbReference type="InterPro" id="IPR002110">
    <property type="entry name" value="Ankyrin_rpt"/>
</dbReference>
<evidence type="ECO:0000256" key="1">
    <source>
        <dbReference type="ARBA" id="ARBA00022737"/>
    </source>
</evidence>
<dbReference type="SUPFAM" id="SSF48403">
    <property type="entry name" value="Ankyrin repeat"/>
    <property type="match status" value="1"/>
</dbReference>
<evidence type="ECO:0000313" key="4">
    <source>
        <dbReference type="EMBL" id="ABX49207.1"/>
    </source>
</evidence>
<evidence type="ECO:0000256" key="2">
    <source>
        <dbReference type="ARBA" id="ARBA00023043"/>
    </source>
</evidence>
<accession>A9KZV5</accession>
<dbReference type="Gene3D" id="1.25.40.20">
    <property type="entry name" value="Ankyrin repeat-containing domain"/>
    <property type="match status" value="1"/>
</dbReference>
<dbReference type="PROSITE" id="PS50088">
    <property type="entry name" value="ANK_REPEAT"/>
    <property type="match status" value="1"/>
</dbReference>
<sequence length="506" mass="56329">MDDTNTLFKKLIQAIRACDENTVATLIEQGVDVEQDGNKALILACQLGYTSIVKCLIEADANIHQNNNEALWLAVTHRHAAVTVVLMAQGADHMDREGAIWEEATKSFTSEDEFTALIDLGAEALSDMDWELQLDLALHGNNQVLADVLVEALPNEPGTYPVLIALDHGKLTLAKQFLDNGVDFQQDNERSAIAYYYAWINGCKSLLPQLFACGATTSGALYEYIYGSHLSISELDAEFLAEMLKISKFEKTTCEHAAEIAISNNFLDIAVDAICHLADFPASLEPIFYSAFSHNAKELYPLLMSLKAVISFSNDDLPWLDDFIIDCTDRTLISYLLAQVGPSSLLKVEKLLDKAIEEKDWEWVKYLVCLGVRPSLIYGFDMAIVALIDSIEHDRPYQFTTYLQVAEKGGGWAAKNVADRYLEGDGIEKNKQQAAYWYTKAAEYGYISLNLMTMLALGDGIEQDKPSAIHLYRLFSNDANCIRSAEMQEMYDQDALERILGNASVS</sequence>
<gene>
    <name evidence="4" type="ordered locus">Sbal195_2037</name>
</gene>
<feature type="repeat" description="ANK" evidence="3">
    <location>
        <begin position="36"/>
        <end position="68"/>
    </location>
</feature>
<dbReference type="PANTHER" id="PTHR24198:SF165">
    <property type="entry name" value="ANKYRIN REPEAT-CONTAINING PROTEIN-RELATED"/>
    <property type="match status" value="1"/>
</dbReference>
<name>A9KZV5_SHEB9</name>
<dbReference type="InterPro" id="IPR006597">
    <property type="entry name" value="Sel1-like"/>
</dbReference>
<dbReference type="SUPFAM" id="SSF81901">
    <property type="entry name" value="HCP-like"/>
    <property type="match status" value="1"/>
</dbReference>
<dbReference type="EMBL" id="CP000891">
    <property type="protein sequence ID" value="ABX49207.1"/>
    <property type="molecule type" value="Genomic_DNA"/>
</dbReference>
<proteinExistence type="predicted"/>
<dbReference type="PANTHER" id="PTHR24198">
    <property type="entry name" value="ANKYRIN REPEAT AND PROTEIN KINASE DOMAIN-CONTAINING PROTEIN"/>
    <property type="match status" value="1"/>
</dbReference>
<keyword evidence="2 3" id="KW-0040">ANK repeat</keyword>
<dbReference type="InterPro" id="IPR036770">
    <property type="entry name" value="Ankyrin_rpt-contain_sf"/>
</dbReference>
<dbReference type="RefSeq" id="WP_012197031.1">
    <property type="nucleotide sequence ID" value="NC_009997.1"/>
</dbReference>
<evidence type="ECO:0000313" key="5">
    <source>
        <dbReference type="Proteomes" id="UP000000770"/>
    </source>
</evidence>
<reference evidence="4 5" key="1">
    <citation type="submission" date="2007-11" db="EMBL/GenBank/DDBJ databases">
        <title>Complete sequence of chromosome of Shewanella baltica OS195.</title>
        <authorList>
            <consortium name="US DOE Joint Genome Institute"/>
            <person name="Copeland A."/>
            <person name="Lucas S."/>
            <person name="Lapidus A."/>
            <person name="Barry K."/>
            <person name="Glavina del Rio T."/>
            <person name="Dalin E."/>
            <person name="Tice H."/>
            <person name="Pitluck S."/>
            <person name="Chain P."/>
            <person name="Malfatti S."/>
            <person name="Shin M."/>
            <person name="Vergez L."/>
            <person name="Schmutz J."/>
            <person name="Larimer F."/>
            <person name="Land M."/>
            <person name="Hauser L."/>
            <person name="Kyrpides N."/>
            <person name="Kim E."/>
            <person name="Brettar I."/>
            <person name="Rodrigues J."/>
            <person name="Konstantinidis K."/>
            <person name="Klappenbach J."/>
            <person name="Hofle M."/>
            <person name="Tiedje J."/>
            <person name="Richardson P."/>
        </authorList>
    </citation>
    <scope>NUCLEOTIDE SEQUENCE [LARGE SCALE GENOMIC DNA]</scope>
    <source>
        <strain evidence="4 5">OS195</strain>
    </source>
</reference>
<organism evidence="4 5">
    <name type="scientific">Shewanella baltica (strain OS195)</name>
    <dbReference type="NCBI Taxonomy" id="399599"/>
    <lineage>
        <taxon>Bacteria</taxon>
        <taxon>Pseudomonadati</taxon>
        <taxon>Pseudomonadota</taxon>
        <taxon>Gammaproteobacteria</taxon>
        <taxon>Alteromonadales</taxon>
        <taxon>Shewanellaceae</taxon>
        <taxon>Shewanella</taxon>
    </lineage>
</organism>
<dbReference type="SMART" id="SM00671">
    <property type="entry name" value="SEL1"/>
    <property type="match status" value="1"/>
</dbReference>
<dbReference type="Proteomes" id="UP000000770">
    <property type="component" value="Chromosome"/>
</dbReference>
<dbReference type="SMART" id="SM00248">
    <property type="entry name" value="ANK"/>
    <property type="match status" value="4"/>
</dbReference>
<dbReference type="Pfam" id="PF12796">
    <property type="entry name" value="Ank_2"/>
    <property type="match status" value="1"/>
</dbReference>
<dbReference type="InterPro" id="IPR011990">
    <property type="entry name" value="TPR-like_helical_dom_sf"/>
</dbReference>
<keyword evidence="1" id="KW-0677">Repeat</keyword>
<dbReference type="Pfam" id="PF08238">
    <property type="entry name" value="Sel1"/>
    <property type="match status" value="2"/>
</dbReference>
<evidence type="ECO:0000256" key="3">
    <source>
        <dbReference type="PROSITE-ProRule" id="PRU00023"/>
    </source>
</evidence>
<dbReference type="KEGG" id="sbn:Sbal195_2037"/>